<dbReference type="Proteomes" id="UP000008068">
    <property type="component" value="Unassembled WGS sequence"/>
</dbReference>
<dbReference type="HOGENOM" id="CLU_1455613_0_0_1"/>
<sequence length="164" mass="18001">MAMTPSTMITPPSMAPTPVTLGLNHFQNSMMTPPAMAPSMTQYSMNQQAVTPPTMQTPPSMFPTPITPSTITPPSMGSNNFQNPQNMVAPTMATDYTNPYWTPYGTWNTHQMTRGAAMAPAQLQWNMMNAQFGHPGSIPQNNNYNGNDMSFLHGSTAADFDFRF</sequence>
<proteinExistence type="predicted"/>
<name>G0MCY2_CAEBE</name>
<accession>G0MCY2</accession>
<dbReference type="AlphaFoldDB" id="G0MCY2"/>
<gene>
    <name evidence="1" type="ORF">CAEBREN_16309</name>
</gene>
<dbReference type="InParanoid" id="G0MCY2"/>
<dbReference type="EMBL" id="GL379790">
    <property type="protein sequence ID" value="EGT49494.1"/>
    <property type="molecule type" value="Genomic_DNA"/>
</dbReference>
<evidence type="ECO:0000313" key="2">
    <source>
        <dbReference type="Proteomes" id="UP000008068"/>
    </source>
</evidence>
<keyword evidence="2" id="KW-1185">Reference proteome</keyword>
<reference evidence="2" key="1">
    <citation type="submission" date="2011-07" db="EMBL/GenBank/DDBJ databases">
        <authorList>
            <consortium name="Caenorhabditis brenneri Sequencing and Analysis Consortium"/>
            <person name="Wilson R.K."/>
        </authorList>
    </citation>
    <scope>NUCLEOTIDE SEQUENCE [LARGE SCALE GENOMIC DNA]</scope>
    <source>
        <strain evidence="2">PB2801</strain>
    </source>
</reference>
<organism evidence="2">
    <name type="scientific">Caenorhabditis brenneri</name>
    <name type="common">Nematode worm</name>
    <dbReference type="NCBI Taxonomy" id="135651"/>
    <lineage>
        <taxon>Eukaryota</taxon>
        <taxon>Metazoa</taxon>
        <taxon>Ecdysozoa</taxon>
        <taxon>Nematoda</taxon>
        <taxon>Chromadorea</taxon>
        <taxon>Rhabditida</taxon>
        <taxon>Rhabditina</taxon>
        <taxon>Rhabditomorpha</taxon>
        <taxon>Rhabditoidea</taxon>
        <taxon>Rhabditidae</taxon>
        <taxon>Peloderinae</taxon>
        <taxon>Caenorhabditis</taxon>
    </lineage>
</organism>
<protein>
    <submittedName>
        <fullName evidence="1">Uncharacterized protein</fullName>
    </submittedName>
</protein>
<evidence type="ECO:0000313" key="1">
    <source>
        <dbReference type="EMBL" id="EGT49494.1"/>
    </source>
</evidence>